<dbReference type="EMBL" id="BRXU01000015">
    <property type="protein sequence ID" value="GLC56198.1"/>
    <property type="molecule type" value="Genomic_DNA"/>
</dbReference>
<feature type="transmembrane region" description="Helical" evidence="2">
    <location>
        <begin position="173"/>
        <end position="195"/>
    </location>
</feature>
<feature type="transmembrane region" description="Helical" evidence="2">
    <location>
        <begin position="2199"/>
        <end position="2220"/>
    </location>
</feature>
<feature type="transmembrane region" description="Helical" evidence="2">
    <location>
        <begin position="1782"/>
        <end position="1801"/>
    </location>
</feature>
<feature type="region of interest" description="Disordered" evidence="1">
    <location>
        <begin position="1"/>
        <end position="36"/>
    </location>
</feature>
<dbReference type="InterPro" id="IPR000014">
    <property type="entry name" value="PAS"/>
</dbReference>
<reference evidence="4 5" key="1">
    <citation type="journal article" date="2023" name="Commun. Biol.">
        <title>Reorganization of the ancestral sex-determining regions during the evolution of trioecy in Pleodorina starrii.</title>
        <authorList>
            <person name="Takahashi K."/>
            <person name="Suzuki S."/>
            <person name="Kawai-Toyooka H."/>
            <person name="Yamamoto K."/>
            <person name="Hamaji T."/>
            <person name="Ootsuki R."/>
            <person name="Yamaguchi H."/>
            <person name="Kawachi M."/>
            <person name="Higashiyama T."/>
            <person name="Nozaki H."/>
        </authorList>
    </citation>
    <scope>NUCLEOTIDE SEQUENCE [LARGE SCALE GENOMIC DNA]</scope>
    <source>
        <strain evidence="4 5">NIES-4479</strain>
    </source>
</reference>
<evidence type="ECO:0000313" key="4">
    <source>
        <dbReference type="EMBL" id="GLC56198.1"/>
    </source>
</evidence>
<dbReference type="InterPro" id="IPR052994">
    <property type="entry name" value="Tiny_macrocysts_regulators"/>
</dbReference>
<feature type="transmembrane region" description="Helical" evidence="2">
    <location>
        <begin position="315"/>
        <end position="336"/>
    </location>
</feature>
<feature type="transmembrane region" description="Helical" evidence="2">
    <location>
        <begin position="2018"/>
        <end position="2034"/>
    </location>
</feature>
<feature type="compositionally biased region" description="Acidic residues" evidence="1">
    <location>
        <begin position="2044"/>
        <end position="2054"/>
    </location>
</feature>
<dbReference type="Proteomes" id="UP001165080">
    <property type="component" value="Unassembled WGS sequence"/>
</dbReference>
<proteinExistence type="predicted"/>
<dbReference type="PROSITE" id="PS50112">
    <property type="entry name" value="PAS"/>
    <property type="match status" value="1"/>
</dbReference>
<feature type="transmembrane region" description="Helical" evidence="2">
    <location>
        <begin position="216"/>
        <end position="236"/>
    </location>
</feature>
<accession>A0A9W6BQB4</accession>
<feature type="compositionally biased region" description="Low complexity" evidence="1">
    <location>
        <begin position="1559"/>
        <end position="1579"/>
    </location>
</feature>
<feature type="compositionally biased region" description="Low complexity" evidence="1">
    <location>
        <begin position="1691"/>
        <end position="1705"/>
    </location>
</feature>
<dbReference type="PANTHER" id="PTHR31600">
    <property type="entry name" value="TINY MACROCYSTS PROTEIN B-RELATED"/>
    <property type="match status" value="1"/>
</dbReference>
<feature type="transmembrane region" description="Helical" evidence="2">
    <location>
        <begin position="132"/>
        <end position="153"/>
    </location>
</feature>
<dbReference type="InterPro" id="IPR057352">
    <property type="entry name" value="TPR_TmcB/C"/>
</dbReference>
<evidence type="ECO:0000256" key="1">
    <source>
        <dbReference type="SAM" id="MobiDB-lite"/>
    </source>
</evidence>
<feature type="transmembrane region" description="Helical" evidence="2">
    <location>
        <begin position="284"/>
        <end position="303"/>
    </location>
</feature>
<evidence type="ECO:0000313" key="5">
    <source>
        <dbReference type="Proteomes" id="UP001165080"/>
    </source>
</evidence>
<feature type="compositionally biased region" description="Gly residues" evidence="1">
    <location>
        <begin position="1528"/>
        <end position="1542"/>
    </location>
</feature>
<feature type="transmembrane region" description="Helical" evidence="2">
    <location>
        <begin position="256"/>
        <end position="277"/>
    </location>
</feature>
<comment type="caution">
    <text evidence="4">The sequence shown here is derived from an EMBL/GenBank/DDBJ whole genome shotgun (WGS) entry which is preliminary data.</text>
</comment>
<name>A0A9W6BQB4_9CHLO</name>
<feature type="region of interest" description="Disordered" evidence="1">
    <location>
        <begin position="1393"/>
        <end position="1446"/>
    </location>
</feature>
<feature type="compositionally biased region" description="Low complexity" evidence="1">
    <location>
        <begin position="1"/>
        <end position="25"/>
    </location>
</feature>
<keyword evidence="5" id="KW-1185">Reference proteome</keyword>
<dbReference type="OrthoDB" id="542492at2759"/>
<feature type="compositionally biased region" description="Basic and acidic residues" evidence="1">
    <location>
        <begin position="1716"/>
        <end position="1725"/>
    </location>
</feature>
<dbReference type="PANTHER" id="PTHR31600:SF2">
    <property type="entry name" value="GAMETE ENRICHED GENE 10 PROTEIN-RELATED"/>
    <property type="match status" value="1"/>
</dbReference>
<evidence type="ECO:0000259" key="3">
    <source>
        <dbReference type="PROSITE" id="PS50112"/>
    </source>
</evidence>
<dbReference type="Pfam" id="PF25474">
    <property type="entry name" value="TPR_TmcB"/>
    <property type="match status" value="1"/>
</dbReference>
<keyword evidence="2" id="KW-1133">Transmembrane helix</keyword>
<gene>
    <name evidence="4" type="primary">PLEST001799</name>
    <name evidence="4" type="ORF">PLESTB_001078900</name>
</gene>
<feature type="region of interest" description="Disordered" evidence="1">
    <location>
        <begin position="2044"/>
        <end position="2151"/>
    </location>
</feature>
<feature type="transmembrane region" description="Helical" evidence="2">
    <location>
        <begin position="1986"/>
        <end position="2006"/>
    </location>
</feature>
<dbReference type="Gene3D" id="3.30.450.20">
    <property type="entry name" value="PAS domain"/>
    <property type="match status" value="1"/>
</dbReference>
<protein>
    <recommendedName>
        <fullName evidence="3">PAS domain-containing protein</fullName>
    </recommendedName>
</protein>
<feature type="domain" description="PAS" evidence="3">
    <location>
        <begin position="629"/>
        <end position="691"/>
    </location>
</feature>
<feature type="transmembrane region" description="Helical" evidence="2">
    <location>
        <begin position="348"/>
        <end position="371"/>
    </location>
</feature>
<evidence type="ECO:0000256" key="2">
    <source>
        <dbReference type="SAM" id="Phobius"/>
    </source>
</evidence>
<feature type="compositionally biased region" description="Polar residues" evidence="1">
    <location>
        <begin position="2071"/>
        <end position="2085"/>
    </location>
</feature>
<keyword evidence="2" id="KW-0472">Membrane</keyword>
<organism evidence="4 5">
    <name type="scientific">Pleodorina starrii</name>
    <dbReference type="NCBI Taxonomy" id="330485"/>
    <lineage>
        <taxon>Eukaryota</taxon>
        <taxon>Viridiplantae</taxon>
        <taxon>Chlorophyta</taxon>
        <taxon>core chlorophytes</taxon>
        <taxon>Chlorophyceae</taxon>
        <taxon>CS clade</taxon>
        <taxon>Chlamydomonadales</taxon>
        <taxon>Volvocaceae</taxon>
        <taxon>Pleodorina</taxon>
    </lineage>
</organism>
<feature type="region of interest" description="Disordered" evidence="1">
    <location>
        <begin position="1513"/>
        <end position="1595"/>
    </location>
</feature>
<feature type="region of interest" description="Disordered" evidence="1">
    <location>
        <begin position="1637"/>
        <end position="1664"/>
    </location>
</feature>
<keyword evidence="2" id="KW-0812">Transmembrane</keyword>
<sequence>MSGSAIGSASGRSSGVSATSSSRSSASHRVRLDREYQQDGTGEDIFDRSSSLEIGIFGVLCTLRKENNEARVRIRWVLLKIALDALQLFTTVIAPARQGWSIDANGPAWRVVSVLNFYWIADITYGAYLATLYVMVGLLGLHVGLCVWVAWCFKEQKFPVVWPLKALRLFSSVFFQAFDVAALNLLQLGMTCRYTDKESRMHFDFFPQYSCSTAPHVTHAVVSGLSMGLFVAIALLTNMAEVEVNLLSRRPFALGHSGPVVMAFAFKVLLTMVHVFIGWKRVQACLYLALSLGFAWQFVRWAPHLVNWVNYLRSGVAAMVVWSCATLMLLVFHPGIKEHDMDKWADAMTLLMLVGLAPAFGMGALLSWGMIRHMTNATLNELKNAKPGVPLQDVCRSMFDPQDVEIVARCCRVWKDRYTVDPAAVEKARHVVQVGVAMFPNSAYMVLLQGNFMIDVLGVSQSGSRRIEEARKLNPGPMCRFMMFVRQQQASQQAAGHQAQRGASMDLLAYVEYQRKQRMVVRLHREALQAMCNFWRALDTSRVSFTQLSKALGKVETSVSQAQTAYRVVLESYGNNPKLVRLYGKFLQTIKNDPWRASEYFTEADRLEEVQSGDAGGPLLPDGTPLGRMDEIATAVLVISSNGDVQMANRHAHVLFGYKRGTLEGKPMATLLAPHYTRWLSSHLSYIVDRSELLASVNGGRVPEVEDVSGGGGGGGADTVVVGMHSDRVAFPIKLAIRKASGVGEDSTFIAMMEVVPAVKSVASLWVSHNGTVVSADPQYVMSFGWRAHEINGSALNAVMVIVQEFSTGAATSPGDDANGDGALPVASSQMMQQTMTAGASDAIHMLLQAARSGGNENTPGGASVRCLMAHKYDSEPVSCSASIVFTAGLLDAAVYEVKIKLSEAELGRQMLVVNRKGTVLHSSPDLLTKLAGLGVDGVGGGVACFAGNPLAGHNTRAGHNSHHSLPGGAAAGGGGGGGANAVAAAAAAAARGPMGLIGTEQLAAYTLCDFLPTPWKEMHYKYLRGNVTVGPPSSRNPFTCRKDGPVLGPTLELRTAAGKPLYMHVSVSTADVAGEVNHVIRLARSSREAALGERRLRLKATQDGFIAGVEMCPAARLLGLDGHQLAGRAVWDIIDWSSHVDSGSLPAAGPLMFTALIKQELTKPGRSWRIRVSPPAAAVGNITNTSVGQTASELVAAARASMIKPAVMQVHVELPENVGVPGSASPTLYVDLWFSSGVSGVLEVDGAGRVRGILEEDLRPAGLLFGVETPSLVGCTLGELVKLPPGRSKPGDLLFLHGAKKSSLKATTLETSFKVGPMHVLQGVHSDGQPSALEVQVVGRPGSNQSAYVILRSHIAPMVVSVAAVPLAPQPPALEPAPVGLQASAAATAAPGQPKVAAGEPTPAAENGLAPCGSGGLRSSPVSGVARVSTPSMEPQPRRAAADGNTSSVCLTGVEEDSLAIAAALLGSDPPNPPPLPERLGTGLLVGGEGLPMPAVAQLPGRDKLADLVRSVESNRSADEGSLGRKATGGGRSGGSQGGVDGIIPRLLLGEGVDGSGRTADGRQQTAAAASATNGGNNKWRDDALLMDGPSGPGLDVESVDGEIEEPKQRGVAADAGKERISTWVASQGAYYQNSVIPDKAKGDDDGPFGSLRRGGDGDDLPTVGAVDIKSLLRKGTAADDLEEAGDMVTGNGRRNATGAAAIGSPTASGGGSEWARRRADRTPPDYPDDDAASEGGQSAMSGQSGDGGADYKRGKRFRKLMKLMDSGQAQQVQRRYQRHALATMALLAAVHIVCFALTVHSIRTKRDSMLQLGRSGQAQRYMHQIMTDVRSLDIISRNKTQPNLYNASQVSFFIDRISHATDEIQIRYKSILDSHKYSSSASRVRDLLFYTSLKVWDGNEVDGSDKYTNITNWDFTTRFCVMAKDVEQNGKEWVKNGVAIVDNTTAGQFLIKSGPDLWRASRRVLDALLFVAVDDARWVDNLQIVFLCVEGAAVTSIAACYLAYLLRGVAAQRYKLYSIFMLIPLGLTRALASQNTNLIVDEEDEDDIDDIDDKPSTAADDAGAGSEGDTPTSSGAAAALSQSKPKRRAILALFESKTGGGGSSGGNPDDDGGGPRLAESRNRSFRTRSGRPPSQDTTAGGSTGGQNGAYGAFGRTALRLRQIFSKRGARVAPLPRVSSSGGDAASKRKLKYDSHETYWLLMPFVAWSTLVVTIYTIVVAQMRGIVGVLAVHSVVNFIAARTYRAVFFSQELAAVEDPSLLTSRRAAVAAVWKVVRDAWFTLQLGQDAYKAAGPSTERFPLVEKGLAYSSTKLANIFYGNHQCHRLPASGPCPGPEYRFYQAIYAGLDSIMHQFMMHVEAMGFSTDPMPPGLSDEHLDFIYNVGTKDLMDGTVEIQEAHLDTIMFLFQELFVLHIILLVLFWVIFLSFLIFLLSPLLTRISRERRRVADLMSQLPLELDVEKLVARALGTSPAGGAVVVGGLGGQAAASGGEAAAVTGLPAASDGAAADAFTKWKNIIRMSTNSSLAKQQSVNRRGP</sequence>
<feature type="region of interest" description="Disordered" evidence="1">
    <location>
        <begin position="1688"/>
        <end position="1753"/>
    </location>
</feature>
<feature type="transmembrane region" description="Helical" evidence="2">
    <location>
        <begin position="2412"/>
        <end position="2439"/>
    </location>
</feature>